<reference evidence="8" key="1">
    <citation type="journal article" date="2017" name="Genome Announc.">
        <title>Genome sequences of Cyberlindnera fabianii 65, Pichia kudriavzevii 129, and Saccharomyces cerevisiae 131 isolated from fermented masau fruits in Zimbabwe.</title>
        <authorList>
            <person name="van Rijswijck I.M.H."/>
            <person name="Derks M.F.L."/>
            <person name="Abee T."/>
            <person name="de Ridder D."/>
            <person name="Smid E.J."/>
        </authorList>
    </citation>
    <scope>NUCLEOTIDE SEQUENCE [LARGE SCALE GENOMIC DNA]</scope>
    <source>
        <strain evidence="8">65</strain>
    </source>
</reference>
<evidence type="ECO:0000256" key="3">
    <source>
        <dbReference type="ARBA" id="ARBA00022737"/>
    </source>
</evidence>
<feature type="repeat" description="WD" evidence="5">
    <location>
        <begin position="206"/>
        <end position="237"/>
    </location>
</feature>
<dbReference type="Pfam" id="PF00400">
    <property type="entry name" value="WD40"/>
    <property type="match status" value="3"/>
</dbReference>
<sequence length="539" mass="58675">MSLTSDELNYLIWRYFQESGLEVSALALLDESTVAQFDERFHDTVPIGSLVSLVQKGILYSEVDNLVSPNGEVLETEKYQERFTMFHALGANSAQYGSIPPNKGRFEENHGTDTSTSSNDVSGDIKVNGNGTTDDGTNRDREMSPDYVTVLAIINSFSPSTTSEWNPASSCTFAYGMTESRANITTLKDGADPQQLSLHHPHAITTQGNGPDITVVSWSPKGDSLITAVESGEIRCWTSEGRLRNVMTMHQAPVIAAKWSPKADHILTTDAENVTILWDASSGAALHHFDTLKQGIQQQQPQQQQPQQPPQSQSQQSQPQPQPTTPTLESPVLGTDITWIDDNRFIVPGLNGSALVFNSGSRQPAGTLFGHTKPLSVVDFSSEYQYLLTASDDRTVRVWNGATFNSNQVLIGHSQPITMAGWLTGDFVISCGLDASIRLWSVHHGNQVDMEVTDGVPILIGSLSPDKTRIAVGLTDGLMMLYSIDLKKEKALKKVGEIQPSLSVEVDPGNVITSVSWNSDSSKIVLGYSHSESVVVKSL</sequence>
<dbReference type="PANTHER" id="PTHR22846:SF2">
    <property type="entry name" value="F-BOX-LIKE_WD REPEAT-CONTAINING PROTEIN EBI"/>
    <property type="match status" value="1"/>
</dbReference>
<dbReference type="Gene3D" id="1.20.960.30">
    <property type="match status" value="1"/>
</dbReference>
<feature type="repeat" description="WD" evidence="5">
    <location>
        <begin position="410"/>
        <end position="450"/>
    </location>
</feature>
<dbReference type="InterPro" id="IPR001680">
    <property type="entry name" value="WD40_rpt"/>
</dbReference>
<comment type="subcellular location">
    <subcellularLocation>
        <location evidence="1">Nucleus</location>
    </subcellularLocation>
</comment>
<comment type="caution">
    <text evidence="7">The sequence shown here is derived from an EMBL/GenBank/DDBJ whole genome shotgun (WGS) entry which is preliminary data.</text>
</comment>
<evidence type="ECO:0000256" key="6">
    <source>
        <dbReference type="SAM" id="MobiDB-lite"/>
    </source>
</evidence>
<dbReference type="PANTHER" id="PTHR22846">
    <property type="entry name" value="WD40 REPEAT PROTEIN"/>
    <property type="match status" value="1"/>
</dbReference>
<dbReference type="PROSITE" id="PS50896">
    <property type="entry name" value="LISH"/>
    <property type="match status" value="1"/>
</dbReference>
<dbReference type="PROSITE" id="PS50294">
    <property type="entry name" value="WD_REPEATS_REGION"/>
    <property type="match status" value="1"/>
</dbReference>
<dbReference type="SUPFAM" id="SSF50978">
    <property type="entry name" value="WD40 repeat-like"/>
    <property type="match status" value="1"/>
</dbReference>
<feature type="region of interest" description="Disordered" evidence="6">
    <location>
        <begin position="295"/>
        <end position="332"/>
    </location>
</feature>
<dbReference type="GO" id="GO:0034967">
    <property type="term" value="C:Set3 complex"/>
    <property type="evidence" value="ECO:0007669"/>
    <property type="project" value="TreeGrafter"/>
</dbReference>
<evidence type="ECO:0000256" key="4">
    <source>
        <dbReference type="ARBA" id="ARBA00023242"/>
    </source>
</evidence>
<dbReference type="SMART" id="SM00320">
    <property type="entry name" value="WD40"/>
    <property type="match status" value="5"/>
</dbReference>
<feature type="repeat" description="WD" evidence="5">
    <location>
        <begin position="368"/>
        <end position="400"/>
    </location>
</feature>
<dbReference type="InterPro" id="IPR015943">
    <property type="entry name" value="WD40/YVTN_repeat-like_dom_sf"/>
</dbReference>
<feature type="compositionally biased region" description="Polar residues" evidence="6">
    <location>
        <begin position="112"/>
        <end position="121"/>
    </location>
</feature>
<name>A0A1V2LCZ1_CYBFA</name>
<dbReference type="GO" id="GO:0003714">
    <property type="term" value="F:transcription corepressor activity"/>
    <property type="evidence" value="ECO:0007669"/>
    <property type="project" value="InterPro"/>
</dbReference>
<evidence type="ECO:0000256" key="5">
    <source>
        <dbReference type="PROSITE-ProRule" id="PRU00221"/>
    </source>
</evidence>
<accession>A0A1V2LCZ1</accession>
<evidence type="ECO:0000313" key="8">
    <source>
        <dbReference type="Proteomes" id="UP000189513"/>
    </source>
</evidence>
<dbReference type="InterPro" id="IPR006594">
    <property type="entry name" value="LisH"/>
</dbReference>
<dbReference type="OMA" id="KWNKCGN"/>
<dbReference type="SMART" id="SM00667">
    <property type="entry name" value="LisH"/>
    <property type="match status" value="1"/>
</dbReference>
<dbReference type="GO" id="GO:0006357">
    <property type="term" value="P:regulation of transcription by RNA polymerase II"/>
    <property type="evidence" value="ECO:0007669"/>
    <property type="project" value="TreeGrafter"/>
</dbReference>
<organism evidence="7 8">
    <name type="scientific">Cyberlindnera fabianii</name>
    <name type="common">Yeast</name>
    <name type="synonym">Hansenula fabianii</name>
    <dbReference type="NCBI Taxonomy" id="36022"/>
    <lineage>
        <taxon>Eukaryota</taxon>
        <taxon>Fungi</taxon>
        <taxon>Dikarya</taxon>
        <taxon>Ascomycota</taxon>
        <taxon>Saccharomycotina</taxon>
        <taxon>Saccharomycetes</taxon>
        <taxon>Phaffomycetales</taxon>
        <taxon>Phaffomycetaceae</taxon>
        <taxon>Cyberlindnera</taxon>
    </lineage>
</organism>
<evidence type="ECO:0000256" key="2">
    <source>
        <dbReference type="ARBA" id="ARBA00022574"/>
    </source>
</evidence>
<keyword evidence="3" id="KW-0677">Repeat</keyword>
<dbReference type="InterPro" id="IPR036322">
    <property type="entry name" value="WD40_repeat_dom_sf"/>
</dbReference>
<dbReference type="Gene3D" id="2.130.10.10">
    <property type="entry name" value="YVTN repeat-like/Quinoprotein amine dehydrogenase"/>
    <property type="match status" value="1"/>
</dbReference>
<proteinExistence type="predicted"/>
<feature type="compositionally biased region" description="Low complexity" evidence="6">
    <location>
        <begin position="297"/>
        <end position="319"/>
    </location>
</feature>
<dbReference type="STRING" id="36022.A0A1V2LCZ1"/>
<dbReference type="VEuPathDB" id="FungiDB:BON22_0484"/>
<dbReference type="AlphaFoldDB" id="A0A1V2LCZ1"/>
<keyword evidence="4" id="KW-0539">Nucleus</keyword>
<feature type="repeat" description="WD" evidence="5">
    <location>
        <begin position="247"/>
        <end position="288"/>
    </location>
</feature>
<evidence type="ECO:0000256" key="1">
    <source>
        <dbReference type="ARBA" id="ARBA00004123"/>
    </source>
</evidence>
<dbReference type="Pfam" id="PF08513">
    <property type="entry name" value="LisH"/>
    <property type="match status" value="1"/>
</dbReference>
<evidence type="ECO:0000313" key="7">
    <source>
        <dbReference type="EMBL" id="ONH69495.1"/>
    </source>
</evidence>
<keyword evidence="8" id="KW-1185">Reference proteome</keyword>
<feature type="region of interest" description="Disordered" evidence="6">
    <location>
        <begin position="97"/>
        <end position="142"/>
    </location>
</feature>
<protein>
    <submittedName>
        <fullName evidence="7">SIR4-interacting protein SIF2</fullName>
    </submittedName>
</protein>
<dbReference type="EMBL" id="MPUK01000001">
    <property type="protein sequence ID" value="ONH69495.1"/>
    <property type="molecule type" value="Genomic_DNA"/>
</dbReference>
<dbReference type="InterPro" id="IPR045183">
    <property type="entry name" value="Ebi-like"/>
</dbReference>
<gene>
    <name evidence="7" type="ORF">BON22_0484</name>
</gene>
<keyword evidence="2 5" id="KW-0853">WD repeat</keyword>
<dbReference type="Proteomes" id="UP000189513">
    <property type="component" value="Unassembled WGS sequence"/>
</dbReference>
<dbReference type="PROSITE" id="PS50082">
    <property type="entry name" value="WD_REPEATS_2"/>
    <property type="match status" value="4"/>
</dbReference>